<feature type="transmembrane region" description="Helical" evidence="1">
    <location>
        <begin position="80"/>
        <end position="102"/>
    </location>
</feature>
<dbReference type="EMBL" id="BK015253">
    <property type="protein sequence ID" value="DAD98118.1"/>
    <property type="molecule type" value="Genomic_DNA"/>
</dbReference>
<sequence length="104" mass="12458">MYQVLKFTLCHFSHILLFIVCLRKIFLIDAPSAASFPLPCFLLITLTFFRFACCLAFRICRHRHEHHGLLCGIFDRHHRFCHVFNVCLFFISCHFIHLHVIFDY</sequence>
<name>A0A8S5NTP4_9CAUD</name>
<reference evidence="2" key="1">
    <citation type="journal article" date="2021" name="Proc. Natl. Acad. Sci. U.S.A.">
        <title>A Catalog of Tens of Thousands of Viruses from Human Metagenomes Reveals Hidden Associations with Chronic Diseases.</title>
        <authorList>
            <person name="Tisza M.J."/>
            <person name="Buck C.B."/>
        </authorList>
    </citation>
    <scope>NUCLEOTIDE SEQUENCE</scope>
    <source>
        <strain evidence="2">Ct1CM14</strain>
    </source>
</reference>
<organism evidence="2">
    <name type="scientific">Myoviridae sp. ct1CM14</name>
    <dbReference type="NCBI Taxonomy" id="2825018"/>
    <lineage>
        <taxon>Viruses</taxon>
        <taxon>Duplodnaviria</taxon>
        <taxon>Heunggongvirae</taxon>
        <taxon>Uroviricota</taxon>
        <taxon>Caudoviricetes</taxon>
    </lineage>
</organism>
<evidence type="ECO:0000256" key="1">
    <source>
        <dbReference type="SAM" id="Phobius"/>
    </source>
</evidence>
<keyword evidence="1" id="KW-0472">Membrane</keyword>
<accession>A0A8S5NTP4</accession>
<feature type="transmembrane region" description="Helical" evidence="1">
    <location>
        <begin position="34"/>
        <end position="59"/>
    </location>
</feature>
<keyword evidence="1" id="KW-0812">Transmembrane</keyword>
<evidence type="ECO:0000313" key="2">
    <source>
        <dbReference type="EMBL" id="DAD98118.1"/>
    </source>
</evidence>
<feature type="transmembrane region" description="Helical" evidence="1">
    <location>
        <begin position="7"/>
        <end position="28"/>
    </location>
</feature>
<proteinExistence type="predicted"/>
<protein>
    <submittedName>
        <fullName evidence="2">Uncharacterized protein</fullName>
    </submittedName>
</protein>
<keyword evidence="1" id="KW-1133">Transmembrane helix</keyword>